<organism evidence="1 2">
    <name type="scientific">Cuscuta australis</name>
    <dbReference type="NCBI Taxonomy" id="267555"/>
    <lineage>
        <taxon>Eukaryota</taxon>
        <taxon>Viridiplantae</taxon>
        <taxon>Streptophyta</taxon>
        <taxon>Embryophyta</taxon>
        <taxon>Tracheophyta</taxon>
        <taxon>Spermatophyta</taxon>
        <taxon>Magnoliopsida</taxon>
        <taxon>eudicotyledons</taxon>
        <taxon>Gunneridae</taxon>
        <taxon>Pentapetalae</taxon>
        <taxon>asterids</taxon>
        <taxon>lamiids</taxon>
        <taxon>Solanales</taxon>
        <taxon>Convolvulaceae</taxon>
        <taxon>Cuscuteae</taxon>
        <taxon>Cuscuta</taxon>
        <taxon>Cuscuta subgen. Grammica</taxon>
        <taxon>Cuscuta sect. Cleistogrammica</taxon>
    </lineage>
</organism>
<gene>
    <name evidence="1" type="ORF">DM860_013500</name>
</gene>
<comment type="caution">
    <text evidence="1">The sequence shown here is derived from an EMBL/GenBank/DDBJ whole genome shotgun (WGS) entry which is preliminary data.</text>
</comment>
<name>A0A328EA12_9ASTE</name>
<dbReference type="EMBL" id="NQVE01000005">
    <property type="protein sequence ID" value="RAL54804.1"/>
    <property type="molecule type" value="Genomic_DNA"/>
</dbReference>
<keyword evidence="2" id="KW-1185">Reference proteome</keyword>
<evidence type="ECO:0000313" key="2">
    <source>
        <dbReference type="Proteomes" id="UP000249390"/>
    </source>
</evidence>
<dbReference type="Proteomes" id="UP000249390">
    <property type="component" value="Unassembled WGS sequence"/>
</dbReference>
<sequence length="56" mass="6274">MEDKPHIIPHRGRIGYMGGSSEAIRSGSVIASVNMKGQELVMIVQSKREMHYNSIF</sequence>
<protein>
    <submittedName>
        <fullName evidence="1">Uncharacterized protein</fullName>
    </submittedName>
</protein>
<reference evidence="1 2" key="1">
    <citation type="submission" date="2018-06" db="EMBL/GenBank/DDBJ databases">
        <title>The Genome of Cuscuta australis (Dodder) Provides Insight into the Evolution of Plant Parasitism.</title>
        <authorList>
            <person name="Liu H."/>
        </authorList>
    </citation>
    <scope>NUCLEOTIDE SEQUENCE [LARGE SCALE GENOMIC DNA]</scope>
    <source>
        <strain evidence="2">cv. Yunnan</strain>
        <tissue evidence="1">Vines</tissue>
    </source>
</reference>
<proteinExistence type="predicted"/>
<dbReference type="AlphaFoldDB" id="A0A328EA12"/>
<evidence type="ECO:0000313" key="1">
    <source>
        <dbReference type="EMBL" id="RAL54804.1"/>
    </source>
</evidence>
<accession>A0A328EA12</accession>